<keyword evidence="2" id="KW-1185">Reference proteome</keyword>
<reference evidence="2" key="1">
    <citation type="submission" date="2016-10" db="EMBL/GenBank/DDBJ databases">
        <authorList>
            <person name="Varghese N."/>
            <person name="Submissions S."/>
        </authorList>
    </citation>
    <scope>NUCLEOTIDE SEQUENCE [LARGE SCALE GENOMIC DNA]</scope>
    <source>
        <strain evidence="2">ATCC 25963</strain>
    </source>
</reference>
<gene>
    <name evidence="1" type="ORF">SAMN02745121_06429</name>
</gene>
<dbReference type="AlphaFoldDB" id="A0A1I2F3R6"/>
<feature type="non-terminal residue" evidence="1">
    <location>
        <position position="1"/>
    </location>
</feature>
<dbReference type="EMBL" id="FOMX01000024">
    <property type="protein sequence ID" value="SFE99276.1"/>
    <property type="molecule type" value="Genomic_DNA"/>
</dbReference>
<proteinExistence type="predicted"/>
<protein>
    <submittedName>
        <fullName evidence="1">Uncharacterized protein</fullName>
    </submittedName>
</protein>
<evidence type="ECO:0000313" key="1">
    <source>
        <dbReference type="EMBL" id="SFE99276.1"/>
    </source>
</evidence>
<sequence>ASDVLPWGQDECVVWNTPLRFASRPAAWTSGTPVIDRDGCTAHVDPEVWTSAPDALGNATVYLLRGADGTIVASTTLPGVDGGFGIYGGAVD</sequence>
<evidence type="ECO:0000313" key="2">
    <source>
        <dbReference type="Proteomes" id="UP000199400"/>
    </source>
</evidence>
<name>A0A1I2F3R6_9BACT</name>
<organism evidence="1 2">
    <name type="scientific">Nannocystis exedens</name>
    <dbReference type="NCBI Taxonomy" id="54"/>
    <lineage>
        <taxon>Bacteria</taxon>
        <taxon>Pseudomonadati</taxon>
        <taxon>Myxococcota</taxon>
        <taxon>Polyangia</taxon>
        <taxon>Nannocystales</taxon>
        <taxon>Nannocystaceae</taxon>
        <taxon>Nannocystis</taxon>
    </lineage>
</organism>
<dbReference type="Proteomes" id="UP000199400">
    <property type="component" value="Unassembled WGS sequence"/>
</dbReference>
<accession>A0A1I2F3R6</accession>